<evidence type="ECO:0000259" key="5">
    <source>
        <dbReference type="Pfam" id="PF07291"/>
    </source>
</evidence>
<dbReference type="KEGG" id="ahg:AHOG_07220"/>
<dbReference type="AlphaFoldDB" id="A0A221W001"/>
<comment type="subcellular location">
    <subcellularLocation>
        <location evidence="1">Membrane</location>
        <topology evidence="1">Multi-pass membrane protein</topology>
    </subcellularLocation>
</comment>
<dbReference type="GO" id="GO:0030416">
    <property type="term" value="P:methylamine metabolic process"/>
    <property type="evidence" value="ECO:0007669"/>
    <property type="project" value="InterPro"/>
</dbReference>
<proteinExistence type="predicted"/>
<evidence type="ECO:0000313" key="7">
    <source>
        <dbReference type="Proteomes" id="UP000204221"/>
    </source>
</evidence>
<keyword evidence="3" id="KW-1133">Transmembrane helix</keyword>
<evidence type="ECO:0000256" key="3">
    <source>
        <dbReference type="ARBA" id="ARBA00022989"/>
    </source>
</evidence>
<dbReference type="RefSeq" id="WP_093940661.1">
    <property type="nucleotide sequence ID" value="NZ_CP022521.1"/>
</dbReference>
<dbReference type="OrthoDB" id="3483675at2"/>
<keyword evidence="4" id="KW-0472">Membrane</keyword>
<evidence type="ECO:0000256" key="1">
    <source>
        <dbReference type="ARBA" id="ARBA00004141"/>
    </source>
</evidence>
<protein>
    <recommendedName>
        <fullName evidence="5">Methylamine utilisation protein MauE domain-containing protein</fullName>
    </recommendedName>
</protein>
<dbReference type="EMBL" id="CP022521">
    <property type="protein sequence ID" value="ASO19092.1"/>
    <property type="molecule type" value="Genomic_DNA"/>
</dbReference>
<organism evidence="6 7">
    <name type="scientific">Actinoalloteichus hoggarensis</name>
    <dbReference type="NCBI Taxonomy" id="1470176"/>
    <lineage>
        <taxon>Bacteria</taxon>
        <taxon>Bacillati</taxon>
        <taxon>Actinomycetota</taxon>
        <taxon>Actinomycetes</taxon>
        <taxon>Pseudonocardiales</taxon>
        <taxon>Pseudonocardiaceae</taxon>
        <taxon>Actinoalloteichus</taxon>
    </lineage>
</organism>
<name>A0A221W001_9PSEU</name>
<dbReference type="Pfam" id="PF07291">
    <property type="entry name" value="MauE"/>
    <property type="match status" value="1"/>
</dbReference>
<keyword evidence="2" id="KW-0812">Transmembrane</keyword>
<evidence type="ECO:0000256" key="2">
    <source>
        <dbReference type="ARBA" id="ARBA00022692"/>
    </source>
</evidence>
<feature type="domain" description="Methylamine utilisation protein MauE" evidence="5">
    <location>
        <begin position="4"/>
        <end position="131"/>
    </location>
</feature>
<sequence>MADYVLIADRCLIAVIFGVAFVTKVRGAAAFRRFADTVRTLTRFRRPAATGIAALVVAGEAITTILVVLPGTVRLGFAAAAGLLAVFIAVVFRAVQVGVLAECRCFGRGSVMSSAMVLRNLLLMAAAVTGVATAPGAPVPDVGLLLVAGAIGVALAVFFIRYYDALVRLLLGRLSPQVDT</sequence>
<reference evidence="6 7" key="1">
    <citation type="submission" date="2017-07" db="EMBL/GenBank/DDBJ databases">
        <title>Complete genome sequence of Actinoalloteichus hoggarensis DSM 45943, type strain of Actinoalloteichus hoggarensis.</title>
        <authorList>
            <person name="Ruckert C."/>
            <person name="Nouioui I."/>
            <person name="Willmese J."/>
            <person name="van Wezel G."/>
            <person name="Klenk H.-P."/>
            <person name="Kalinowski J."/>
            <person name="Zotchev S.B."/>
        </authorList>
    </citation>
    <scope>NUCLEOTIDE SEQUENCE [LARGE SCALE GENOMIC DNA]</scope>
    <source>
        <strain evidence="6 7">DSM 45943</strain>
    </source>
</reference>
<dbReference type="InterPro" id="IPR009908">
    <property type="entry name" value="Methylamine_util_MauE"/>
</dbReference>
<evidence type="ECO:0000313" key="6">
    <source>
        <dbReference type="EMBL" id="ASO19092.1"/>
    </source>
</evidence>
<gene>
    <name evidence="6" type="ORF">AHOG_07220</name>
</gene>
<keyword evidence="7" id="KW-1185">Reference proteome</keyword>
<accession>A0A221W001</accession>
<dbReference type="Proteomes" id="UP000204221">
    <property type="component" value="Chromosome"/>
</dbReference>
<dbReference type="GO" id="GO:0016020">
    <property type="term" value="C:membrane"/>
    <property type="evidence" value="ECO:0007669"/>
    <property type="project" value="UniProtKB-SubCell"/>
</dbReference>
<evidence type="ECO:0000256" key="4">
    <source>
        <dbReference type="ARBA" id="ARBA00023136"/>
    </source>
</evidence>